<comment type="similarity">
    <text evidence="6">Belongs to the TVP38/TMEM64 family.</text>
</comment>
<keyword evidence="2 6" id="KW-1003">Cell membrane</keyword>
<proteinExistence type="inferred from homology"/>
<protein>
    <recommendedName>
        <fullName evidence="6">TVP38/TMEM64 family membrane protein</fullName>
    </recommendedName>
</protein>
<sequence>MTDSPNSSANNKSQVPLIISAIIIALLIQGYFFIPEMRQGVNEAWNVLTSEDDKKIKQWVNGFGWLGPIVIIVTMVVQTFLLVVPTVALIVVAILAYGPWWGSLLALVAVLTASSVGYVVGKYLGRIFVDKMIGEKTEKKITAFIKDYGFWSVFLVRFNSLLSNDAISFVGGIVKMKFGKFITATAAGISPLIILIALFSQSMEDLKSGLIWVSVLSLAAFGFYLWWDKTR</sequence>
<dbReference type="PANTHER" id="PTHR12677">
    <property type="entry name" value="GOLGI APPARATUS MEMBRANE PROTEIN TVP38-RELATED"/>
    <property type="match status" value="1"/>
</dbReference>
<feature type="transmembrane region" description="Helical" evidence="6">
    <location>
        <begin position="178"/>
        <end position="198"/>
    </location>
</feature>
<dbReference type="InterPro" id="IPR032816">
    <property type="entry name" value="VTT_dom"/>
</dbReference>
<name>A0A953HVT1_9BACT</name>
<dbReference type="EMBL" id="JAHVHU010000011">
    <property type="protein sequence ID" value="MBY5959076.1"/>
    <property type="molecule type" value="Genomic_DNA"/>
</dbReference>
<evidence type="ECO:0000256" key="3">
    <source>
        <dbReference type="ARBA" id="ARBA00022692"/>
    </source>
</evidence>
<feature type="transmembrane region" description="Helical" evidence="6">
    <location>
        <begin position="15"/>
        <end position="34"/>
    </location>
</feature>
<evidence type="ECO:0000256" key="6">
    <source>
        <dbReference type="RuleBase" id="RU366058"/>
    </source>
</evidence>
<keyword evidence="3 6" id="KW-0812">Transmembrane</keyword>
<evidence type="ECO:0000259" key="7">
    <source>
        <dbReference type="Pfam" id="PF09335"/>
    </source>
</evidence>
<evidence type="ECO:0000256" key="1">
    <source>
        <dbReference type="ARBA" id="ARBA00004651"/>
    </source>
</evidence>
<dbReference type="InterPro" id="IPR015414">
    <property type="entry name" value="TMEM64"/>
</dbReference>
<dbReference type="AlphaFoldDB" id="A0A953HVT1"/>
<feature type="transmembrane region" description="Helical" evidence="6">
    <location>
        <begin position="63"/>
        <end position="94"/>
    </location>
</feature>
<dbReference type="PANTHER" id="PTHR12677:SF59">
    <property type="entry name" value="GOLGI APPARATUS MEMBRANE PROTEIN TVP38-RELATED"/>
    <property type="match status" value="1"/>
</dbReference>
<dbReference type="RefSeq" id="WP_222580609.1">
    <property type="nucleotide sequence ID" value="NZ_JAHVHU010000011.1"/>
</dbReference>
<accession>A0A953HVT1</accession>
<feature type="transmembrane region" description="Helical" evidence="6">
    <location>
        <begin position="100"/>
        <end position="120"/>
    </location>
</feature>
<dbReference type="Proteomes" id="UP000753961">
    <property type="component" value="Unassembled WGS sequence"/>
</dbReference>
<evidence type="ECO:0000256" key="4">
    <source>
        <dbReference type="ARBA" id="ARBA00022989"/>
    </source>
</evidence>
<evidence type="ECO:0000256" key="2">
    <source>
        <dbReference type="ARBA" id="ARBA00022475"/>
    </source>
</evidence>
<feature type="transmembrane region" description="Helical" evidence="6">
    <location>
        <begin position="210"/>
        <end position="227"/>
    </location>
</feature>
<comment type="subcellular location">
    <subcellularLocation>
        <location evidence="1 6">Cell membrane</location>
        <topology evidence="1 6">Multi-pass membrane protein</topology>
    </subcellularLocation>
</comment>
<organism evidence="8 9">
    <name type="scientific">Membranihabitans marinus</name>
    <dbReference type="NCBI Taxonomy" id="1227546"/>
    <lineage>
        <taxon>Bacteria</taxon>
        <taxon>Pseudomonadati</taxon>
        <taxon>Bacteroidota</taxon>
        <taxon>Saprospiria</taxon>
        <taxon>Saprospirales</taxon>
        <taxon>Saprospiraceae</taxon>
        <taxon>Membranihabitans</taxon>
    </lineage>
</organism>
<gene>
    <name evidence="8" type="ORF">KUV50_13070</name>
</gene>
<keyword evidence="9" id="KW-1185">Reference proteome</keyword>
<reference evidence="8" key="1">
    <citation type="submission" date="2021-06" db="EMBL/GenBank/DDBJ databases">
        <title>44 bacteria genomes isolated from Dapeng, Shenzhen.</title>
        <authorList>
            <person name="Zheng W."/>
            <person name="Yu S."/>
            <person name="Huang Y."/>
        </authorList>
    </citation>
    <scope>NUCLEOTIDE SEQUENCE</scope>
    <source>
        <strain evidence="8">DP5N28-2</strain>
    </source>
</reference>
<dbReference type="GO" id="GO:0005886">
    <property type="term" value="C:plasma membrane"/>
    <property type="evidence" value="ECO:0007669"/>
    <property type="project" value="UniProtKB-SubCell"/>
</dbReference>
<comment type="caution">
    <text evidence="8">The sequence shown here is derived from an EMBL/GenBank/DDBJ whole genome shotgun (WGS) entry which is preliminary data.</text>
</comment>
<evidence type="ECO:0000256" key="5">
    <source>
        <dbReference type="ARBA" id="ARBA00023136"/>
    </source>
</evidence>
<keyword evidence="4 6" id="KW-1133">Transmembrane helix</keyword>
<keyword evidence="5 6" id="KW-0472">Membrane</keyword>
<evidence type="ECO:0000313" key="9">
    <source>
        <dbReference type="Proteomes" id="UP000753961"/>
    </source>
</evidence>
<feature type="domain" description="VTT" evidence="7">
    <location>
        <begin position="84"/>
        <end position="200"/>
    </location>
</feature>
<dbReference type="Pfam" id="PF09335">
    <property type="entry name" value="VTT_dom"/>
    <property type="match status" value="1"/>
</dbReference>
<evidence type="ECO:0000313" key="8">
    <source>
        <dbReference type="EMBL" id="MBY5959076.1"/>
    </source>
</evidence>